<comment type="subunit">
    <text evidence="17">Interacts with UHRF2.</text>
</comment>
<dbReference type="Proteomes" id="UP000664940">
    <property type="component" value="Unassembled WGS sequence"/>
</dbReference>
<evidence type="ECO:0000256" key="1">
    <source>
        <dbReference type="ARBA" id="ARBA00004123"/>
    </source>
</evidence>
<feature type="compositionally biased region" description="Basic and acidic residues" evidence="20">
    <location>
        <begin position="222"/>
        <end position="231"/>
    </location>
</feature>
<dbReference type="EMBL" id="JABVXQ010000002">
    <property type="protein sequence ID" value="KAF6128380.1"/>
    <property type="molecule type" value="Genomic_DNA"/>
</dbReference>
<dbReference type="PROSITE" id="PS00028">
    <property type="entry name" value="ZINC_FINGER_C2H2_1"/>
    <property type="match status" value="4"/>
</dbReference>
<feature type="domain" description="C2H2-type" evidence="21">
    <location>
        <begin position="188"/>
        <end position="215"/>
    </location>
</feature>
<evidence type="ECO:0000256" key="10">
    <source>
        <dbReference type="ARBA" id="ARBA00022843"/>
    </source>
</evidence>
<accession>A0A834EPB8</accession>
<dbReference type="InterPro" id="IPR013087">
    <property type="entry name" value="Znf_C2H2_type"/>
</dbReference>
<name>A0A834EPB8_9CHIR</name>
<dbReference type="GO" id="GO:0003677">
    <property type="term" value="F:DNA binding"/>
    <property type="evidence" value="ECO:0007669"/>
    <property type="project" value="UniProtKB-KW"/>
</dbReference>
<evidence type="ECO:0000256" key="8">
    <source>
        <dbReference type="ARBA" id="ARBA00022771"/>
    </source>
</evidence>
<keyword evidence="12" id="KW-0805">Transcription regulation</keyword>
<dbReference type="SUPFAM" id="SSF57667">
    <property type="entry name" value="beta-beta-alpha zinc fingers"/>
    <property type="match status" value="2"/>
</dbReference>
<evidence type="ECO:0000256" key="7">
    <source>
        <dbReference type="ARBA" id="ARBA00022737"/>
    </source>
</evidence>
<evidence type="ECO:0000256" key="3">
    <source>
        <dbReference type="ARBA" id="ARBA00006991"/>
    </source>
</evidence>
<evidence type="ECO:0000256" key="18">
    <source>
        <dbReference type="ARBA" id="ARBA00068419"/>
    </source>
</evidence>
<reference evidence="22 23" key="1">
    <citation type="journal article" date="2020" name="Nature">
        <title>Six reference-quality genomes reveal evolution of bat adaptations.</title>
        <authorList>
            <person name="Jebb D."/>
            <person name="Huang Z."/>
            <person name="Pippel M."/>
            <person name="Hughes G.M."/>
            <person name="Lavrichenko K."/>
            <person name="Devanna P."/>
            <person name="Winkler S."/>
            <person name="Jermiin L.S."/>
            <person name="Skirmuntt E.C."/>
            <person name="Katzourakis A."/>
            <person name="Burkitt-Gray L."/>
            <person name="Ray D.A."/>
            <person name="Sullivan K.A.M."/>
            <person name="Roscito J.G."/>
            <person name="Kirilenko B.M."/>
            <person name="Davalos L.M."/>
            <person name="Corthals A.P."/>
            <person name="Power M.L."/>
            <person name="Jones G."/>
            <person name="Ransome R.D."/>
            <person name="Dechmann D.K.N."/>
            <person name="Locatelli A.G."/>
            <person name="Puechmaille S.J."/>
            <person name="Fedrigo O."/>
            <person name="Jarvis E.D."/>
            <person name="Hiller M."/>
            <person name="Vernes S.C."/>
            <person name="Myers E.W."/>
            <person name="Teeling E.C."/>
        </authorList>
    </citation>
    <scope>NUCLEOTIDE SEQUENCE [LARGE SCALE GENOMIC DNA]</scope>
    <source>
        <strain evidence="22">Bat1K_MPI-CBG_1</strain>
    </source>
</reference>
<dbReference type="InterPro" id="IPR012337">
    <property type="entry name" value="RNaseH-like_sf"/>
</dbReference>
<dbReference type="GO" id="GO:0005634">
    <property type="term" value="C:nucleus"/>
    <property type="evidence" value="ECO:0007669"/>
    <property type="project" value="UniProtKB-SubCell"/>
</dbReference>
<feature type="domain" description="C2H2-type" evidence="21">
    <location>
        <begin position="59"/>
        <end position="86"/>
    </location>
</feature>
<evidence type="ECO:0000256" key="2">
    <source>
        <dbReference type="ARBA" id="ARBA00004286"/>
    </source>
</evidence>
<feature type="region of interest" description="Disordered" evidence="20">
    <location>
        <begin position="710"/>
        <end position="732"/>
    </location>
</feature>
<keyword evidence="6" id="KW-0479">Metal-binding</keyword>
<gene>
    <name evidence="22" type="ORF">HJG60_020899</name>
</gene>
<keyword evidence="11" id="KW-0007">Acetylation</keyword>
<protein>
    <recommendedName>
        <fullName evidence="18">Zinc finger protein 618</fullName>
    </recommendedName>
</protein>
<keyword evidence="14" id="KW-0804">Transcription</keyword>
<evidence type="ECO:0000256" key="15">
    <source>
        <dbReference type="ARBA" id="ARBA00023242"/>
    </source>
</evidence>
<sequence length="820" mass="91624">MTEVKVKTEVPDDYIQEVIWQGEPKEEKKAVSKDGTGDVPAEICVVIGGVRNQQTLGSYECGICGKKYKYYNCFQTHVRAHRDTEATSGEGASQGNNFRYTCDICGKKYKYYSCFQEHRDLHAVDVFSVEGAPENRADPFDQGVVATEEVKEEPPEPFQKIGPMNNITSEIFKKKEVRQTQKRETGNYTCEFCGKQYKYYTPYQEHVALHAPIKSAFSRRVESKAQNHFEETNSSSQNSSETASPLISNTFPLLQKPYTCGACGIQFQFYNNLLEHMQSHAADNENNIASNQSRSPPAVVEEKWKPQAQRNSANNATTTGLTSNSMIPEKERQNIAERLLRVMCADLGALSVVSGKEFLKLAQTLVDSGARYGAFSVTEILGNFNTLALKHLPRMYNQVKVKVTCALGSNACLGIGVTCHSQSVGPDSCYILTAYQAEGNHIKSYVLGVKGADIRDSGDLVHHWVQNVLSEFVMSEIRTVYVTDCRVSASAFSKAGMCLRCSACALNSVVQSVLSKRTLQARSMHEVIELLNVCEDLAGSTGLAKETFGSLEETSPPPCWNSVTDSLLLVHERYEQICEFYSRAKKMNLIQSLNKHLLSNLAAILTPVKQAVIELSNESQPTLQLVLPTYVRLEKLFTAKANDAGTVSKLCHLFLEALKENFKVHPAHKVAMILDPQQKLRPVPPYQHEEIIGKVCELINEVKESWTEEADFEPAAKKPRSATGENPTAQEDDRLGKNEVYDYLQEPLFQATPDLFQYWSCVTQKHTKLAKLAFWLLAVPAVGARSGCVNMCEQALLIKRRRLLSPEDMNKLMFLKSNML</sequence>
<evidence type="ECO:0000256" key="20">
    <source>
        <dbReference type="SAM" id="MobiDB-lite"/>
    </source>
</evidence>
<organism evidence="22 23">
    <name type="scientific">Phyllostomus discolor</name>
    <name type="common">pale spear-nosed bat</name>
    <dbReference type="NCBI Taxonomy" id="89673"/>
    <lineage>
        <taxon>Eukaryota</taxon>
        <taxon>Metazoa</taxon>
        <taxon>Chordata</taxon>
        <taxon>Craniata</taxon>
        <taxon>Vertebrata</taxon>
        <taxon>Euteleostomi</taxon>
        <taxon>Mammalia</taxon>
        <taxon>Eutheria</taxon>
        <taxon>Laurasiatheria</taxon>
        <taxon>Chiroptera</taxon>
        <taxon>Yangochiroptera</taxon>
        <taxon>Phyllostomidae</taxon>
        <taxon>Phyllostominae</taxon>
        <taxon>Phyllostomus</taxon>
    </lineage>
</organism>
<keyword evidence="8 19" id="KW-0863">Zinc-finger</keyword>
<dbReference type="SMART" id="SM00355">
    <property type="entry name" value="ZnF_C2H2"/>
    <property type="match status" value="4"/>
</dbReference>
<keyword evidence="7" id="KW-0677">Repeat</keyword>
<keyword evidence="13" id="KW-0238">DNA-binding</keyword>
<comment type="function">
    <text evidence="16">Regulates UHRF2 function as a specific 5-hydroxymethylcytosine (5hmC) reader by regulating its chromatin localization.</text>
</comment>
<keyword evidence="15" id="KW-0539">Nucleus</keyword>
<evidence type="ECO:0000256" key="19">
    <source>
        <dbReference type="PROSITE-ProRule" id="PRU00042"/>
    </source>
</evidence>
<feature type="compositionally biased region" description="Polar residues" evidence="20">
    <location>
        <begin position="308"/>
        <end position="326"/>
    </location>
</feature>
<dbReference type="FunFam" id="1.10.10.1070:FF:000001">
    <property type="entry name" value="zinc finger protein 618 isoform X2"/>
    <property type="match status" value="1"/>
</dbReference>
<evidence type="ECO:0000256" key="5">
    <source>
        <dbReference type="ARBA" id="ARBA00022499"/>
    </source>
</evidence>
<evidence type="ECO:0000256" key="17">
    <source>
        <dbReference type="ARBA" id="ARBA00062981"/>
    </source>
</evidence>
<dbReference type="GO" id="GO:0008270">
    <property type="term" value="F:zinc ion binding"/>
    <property type="evidence" value="ECO:0007669"/>
    <property type="project" value="UniProtKB-KW"/>
</dbReference>
<evidence type="ECO:0000313" key="23">
    <source>
        <dbReference type="Proteomes" id="UP000664940"/>
    </source>
</evidence>
<keyword evidence="5" id="KW-1017">Isopeptide bond</keyword>
<dbReference type="PANTHER" id="PTHR24383">
    <property type="entry name" value="ZINC FINGER PROTEIN"/>
    <property type="match status" value="1"/>
</dbReference>
<evidence type="ECO:0000256" key="16">
    <source>
        <dbReference type="ARBA" id="ARBA00054031"/>
    </source>
</evidence>
<dbReference type="PROSITE" id="PS50157">
    <property type="entry name" value="ZINC_FINGER_C2H2_2"/>
    <property type="match status" value="4"/>
</dbReference>
<evidence type="ECO:0000256" key="12">
    <source>
        <dbReference type="ARBA" id="ARBA00023015"/>
    </source>
</evidence>
<dbReference type="Gene3D" id="1.10.10.1070">
    <property type="entry name" value="Zinc finger, BED domain-containing"/>
    <property type="match status" value="1"/>
</dbReference>
<dbReference type="SUPFAM" id="SSF140996">
    <property type="entry name" value="Hermes dimerisation domain"/>
    <property type="match status" value="1"/>
</dbReference>
<evidence type="ECO:0000256" key="14">
    <source>
        <dbReference type="ARBA" id="ARBA00023163"/>
    </source>
</evidence>
<keyword evidence="9" id="KW-0862">Zinc</keyword>
<evidence type="ECO:0000259" key="21">
    <source>
        <dbReference type="PROSITE" id="PS50157"/>
    </source>
</evidence>
<comment type="caution">
    <text evidence="22">The sequence shown here is derived from an EMBL/GenBank/DDBJ whole genome shotgun (WGS) entry which is preliminary data.</text>
</comment>
<dbReference type="SUPFAM" id="SSF53098">
    <property type="entry name" value="Ribonuclease H-like"/>
    <property type="match status" value="1"/>
</dbReference>
<comment type="similarity">
    <text evidence="3">Belongs to the krueppel C2H2-type zinc-finger protein family.</text>
</comment>
<dbReference type="Gene3D" id="3.30.160.60">
    <property type="entry name" value="Classic Zinc Finger"/>
    <property type="match status" value="2"/>
</dbReference>
<feature type="region of interest" description="Disordered" evidence="20">
    <location>
        <begin position="287"/>
        <end position="327"/>
    </location>
</feature>
<evidence type="ECO:0000256" key="13">
    <source>
        <dbReference type="ARBA" id="ARBA00023125"/>
    </source>
</evidence>
<feature type="domain" description="C2H2-type" evidence="21">
    <location>
        <begin position="100"/>
        <end position="123"/>
    </location>
</feature>
<keyword evidence="10" id="KW-0832">Ubl conjugation</keyword>
<dbReference type="PANTHER" id="PTHR24383:SF12">
    <property type="entry name" value="ZINC FINGER PROTEIN 618"/>
    <property type="match status" value="1"/>
</dbReference>
<evidence type="ECO:0000313" key="22">
    <source>
        <dbReference type="EMBL" id="KAF6128380.1"/>
    </source>
</evidence>
<keyword evidence="4" id="KW-0158">Chromosome</keyword>
<dbReference type="AlphaFoldDB" id="A0A834EPB8"/>
<evidence type="ECO:0000256" key="6">
    <source>
        <dbReference type="ARBA" id="ARBA00022723"/>
    </source>
</evidence>
<feature type="domain" description="C2H2-type" evidence="21">
    <location>
        <begin position="258"/>
        <end position="285"/>
    </location>
</feature>
<evidence type="ECO:0000256" key="4">
    <source>
        <dbReference type="ARBA" id="ARBA00022454"/>
    </source>
</evidence>
<feature type="compositionally biased region" description="Low complexity" evidence="20">
    <location>
        <begin position="232"/>
        <end position="244"/>
    </location>
</feature>
<dbReference type="GO" id="GO:0005694">
    <property type="term" value="C:chromosome"/>
    <property type="evidence" value="ECO:0007669"/>
    <property type="project" value="UniProtKB-SubCell"/>
</dbReference>
<comment type="subcellular location">
    <subcellularLocation>
        <location evidence="2">Chromosome</location>
    </subcellularLocation>
    <subcellularLocation>
        <location evidence="1">Nucleus</location>
    </subcellularLocation>
</comment>
<feature type="region of interest" description="Disordered" evidence="20">
    <location>
        <begin position="222"/>
        <end position="244"/>
    </location>
</feature>
<evidence type="ECO:0000256" key="11">
    <source>
        <dbReference type="ARBA" id="ARBA00022990"/>
    </source>
</evidence>
<dbReference type="InterPro" id="IPR036236">
    <property type="entry name" value="Znf_C2H2_sf"/>
</dbReference>
<proteinExistence type="inferred from homology"/>
<evidence type="ECO:0000256" key="9">
    <source>
        <dbReference type="ARBA" id="ARBA00022833"/>
    </source>
</evidence>